<sequence length="268" mass="30412">MSFHVDMNILLRQILKFGLERSARQSIHKYPQVVCFAHDAISRKIMIDGLFEKPELLALKDFLLTEPYPRETCLDIGGNIGNHALFFADLFGTVISFEPNRSTFKVLSLNAELADNVSAVNVGLSNTKATRLAVMDPLNIGGSRISDSDEADIEFNLMTLDEYLQSNAPRPISFIKMDLEGYELEALQGASETLQKHQPILALEFQVRKYKEKTDEIVAFLTAQGYSYAHIFKPKLFSRKKPCFMKIPLQGLENYPPKNHKMVLFTFD</sequence>
<protein>
    <recommendedName>
        <fullName evidence="1">Methyltransferase FkbM domain-containing protein</fullName>
    </recommendedName>
</protein>
<comment type="caution">
    <text evidence="2">The sequence shown here is derived from an EMBL/GenBank/DDBJ whole genome shotgun (WGS) entry which is preliminary data.</text>
</comment>
<reference evidence="2 3" key="1">
    <citation type="submission" date="2015-10" db="EMBL/GenBank/DDBJ databases">
        <title>Metagenome-Assembled Genomes uncover a global brackish microbiome.</title>
        <authorList>
            <person name="Hugerth L.W."/>
            <person name="Larsson J."/>
            <person name="Alneberg J."/>
            <person name="Lindh M.V."/>
            <person name="Legrand C."/>
            <person name="Pinhassi J."/>
            <person name="Andersson A.F."/>
        </authorList>
    </citation>
    <scope>NUCLEOTIDE SEQUENCE [LARGE SCALE GENOMIC DNA]</scope>
    <source>
        <strain evidence="2">BACL26 MAG-121220-bin70</strain>
    </source>
</reference>
<dbReference type="InterPro" id="IPR052514">
    <property type="entry name" value="SAM-dependent_MTase"/>
</dbReference>
<dbReference type="Gene3D" id="3.40.50.150">
    <property type="entry name" value="Vaccinia Virus protein VP39"/>
    <property type="match status" value="1"/>
</dbReference>
<dbReference type="SUPFAM" id="SSF53335">
    <property type="entry name" value="S-adenosyl-L-methionine-dependent methyltransferases"/>
    <property type="match status" value="1"/>
</dbReference>
<dbReference type="PANTHER" id="PTHR34203:SF15">
    <property type="entry name" value="SLL1173 PROTEIN"/>
    <property type="match status" value="1"/>
</dbReference>
<dbReference type="Proteomes" id="UP000051213">
    <property type="component" value="Unassembled WGS sequence"/>
</dbReference>
<dbReference type="InterPro" id="IPR029063">
    <property type="entry name" value="SAM-dependent_MTases_sf"/>
</dbReference>
<accession>A0A0R2UCI2</accession>
<gene>
    <name evidence="2" type="ORF">ABS24_06070</name>
</gene>
<evidence type="ECO:0000313" key="2">
    <source>
        <dbReference type="EMBL" id="KRO97159.1"/>
    </source>
</evidence>
<evidence type="ECO:0000259" key="1">
    <source>
        <dbReference type="Pfam" id="PF05050"/>
    </source>
</evidence>
<dbReference type="PANTHER" id="PTHR34203">
    <property type="entry name" value="METHYLTRANSFERASE, FKBM FAMILY PROTEIN"/>
    <property type="match status" value="1"/>
</dbReference>
<organism evidence="2 3">
    <name type="scientific">SAR92 bacterium BACL26 MAG-121220-bin70</name>
    <dbReference type="NCBI Taxonomy" id="1655626"/>
    <lineage>
        <taxon>Bacteria</taxon>
        <taxon>Pseudomonadati</taxon>
        <taxon>Pseudomonadota</taxon>
        <taxon>Gammaproteobacteria</taxon>
        <taxon>Cellvibrionales</taxon>
        <taxon>Porticoccaceae</taxon>
        <taxon>SAR92 clade</taxon>
    </lineage>
</organism>
<dbReference type="NCBIfam" id="TIGR01444">
    <property type="entry name" value="fkbM_fam"/>
    <property type="match status" value="1"/>
</dbReference>
<evidence type="ECO:0000313" key="3">
    <source>
        <dbReference type="Proteomes" id="UP000051213"/>
    </source>
</evidence>
<dbReference type="InterPro" id="IPR006342">
    <property type="entry name" value="FkbM_mtfrase"/>
</dbReference>
<dbReference type="AlphaFoldDB" id="A0A0R2UCI2"/>
<dbReference type="EMBL" id="LICA01000014">
    <property type="protein sequence ID" value="KRO97159.1"/>
    <property type="molecule type" value="Genomic_DNA"/>
</dbReference>
<feature type="domain" description="Methyltransferase FkbM" evidence="1">
    <location>
        <begin position="75"/>
        <end position="228"/>
    </location>
</feature>
<proteinExistence type="predicted"/>
<dbReference type="Pfam" id="PF05050">
    <property type="entry name" value="Methyltransf_21"/>
    <property type="match status" value="1"/>
</dbReference>
<name>A0A0R2UCI2_9GAMM</name>